<comment type="caution">
    <text evidence="1">The sequence shown here is derived from an EMBL/GenBank/DDBJ whole genome shotgun (WGS) entry which is preliminary data.</text>
</comment>
<proteinExistence type="predicted"/>
<dbReference type="SUPFAM" id="SSF53300">
    <property type="entry name" value="vWA-like"/>
    <property type="match status" value="1"/>
</dbReference>
<dbReference type="EMBL" id="JAADYS010000767">
    <property type="protein sequence ID" value="KAF4467282.1"/>
    <property type="molecule type" value="Genomic_DNA"/>
</dbReference>
<organism evidence="1 2">
    <name type="scientific">Fusarium albosuccineum</name>
    <dbReference type="NCBI Taxonomy" id="1237068"/>
    <lineage>
        <taxon>Eukaryota</taxon>
        <taxon>Fungi</taxon>
        <taxon>Dikarya</taxon>
        <taxon>Ascomycota</taxon>
        <taxon>Pezizomycotina</taxon>
        <taxon>Sordariomycetes</taxon>
        <taxon>Hypocreomycetidae</taxon>
        <taxon>Hypocreales</taxon>
        <taxon>Nectriaceae</taxon>
        <taxon>Fusarium</taxon>
        <taxon>Fusarium decemcellulare species complex</taxon>
    </lineage>
</organism>
<sequence length="217" mass="23682">MTGRSWREVRDALGTIASICTSHDLDGVDIYFLNHLSWSSGSGTQAPCGYTNIRDASQVQRLFASVRPYGATPIGARPDGILRPYVSHLSDHPGNIGNTKPLNIIVITDGCPTDDPEGIIVHYAKKLDQIGAPSHQVGIQFFQVGIHSGVANALRELDDDLASPGIRDMVDTATWNSTRSDGTYVLTADAILKVVLGAVVRRLDRRPTRRPVNRRRD</sequence>
<dbReference type="PANTHER" id="PTHR34706:SF1">
    <property type="entry name" value="VWFA DOMAIN-CONTAINING PROTEIN"/>
    <property type="match status" value="1"/>
</dbReference>
<dbReference type="OrthoDB" id="2142040at2759"/>
<evidence type="ECO:0000313" key="1">
    <source>
        <dbReference type="EMBL" id="KAF4467282.1"/>
    </source>
</evidence>
<dbReference type="Proteomes" id="UP000554235">
    <property type="component" value="Unassembled WGS sequence"/>
</dbReference>
<reference evidence="1 2" key="1">
    <citation type="submission" date="2020-01" db="EMBL/GenBank/DDBJ databases">
        <title>Identification and distribution of gene clusters putatively required for synthesis of sphingolipid metabolism inhibitors in phylogenetically diverse species of the filamentous fungus Fusarium.</title>
        <authorList>
            <person name="Kim H.-S."/>
            <person name="Busman M."/>
            <person name="Brown D.W."/>
            <person name="Divon H."/>
            <person name="Uhlig S."/>
            <person name="Proctor R.H."/>
        </authorList>
    </citation>
    <scope>NUCLEOTIDE SEQUENCE [LARGE SCALE GENOMIC DNA]</scope>
    <source>
        <strain evidence="1 2">NRRL 20459</strain>
    </source>
</reference>
<dbReference type="InterPro" id="IPR036465">
    <property type="entry name" value="vWFA_dom_sf"/>
</dbReference>
<dbReference type="Gene3D" id="3.40.50.410">
    <property type="entry name" value="von Willebrand factor, type A domain"/>
    <property type="match status" value="1"/>
</dbReference>
<dbReference type="AlphaFoldDB" id="A0A8H4PK91"/>
<accession>A0A8H4PK91</accession>
<evidence type="ECO:0008006" key="3">
    <source>
        <dbReference type="Google" id="ProtNLM"/>
    </source>
</evidence>
<protein>
    <recommendedName>
        <fullName evidence="3">VWFA domain-containing protein</fullName>
    </recommendedName>
</protein>
<evidence type="ECO:0000313" key="2">
    <source>
        <dbReference type="Proteomes" id="UP000554235"/>
    </source>
</evidence>
<dbReference type="PANTHER" id="PTHR34706">
    <property type="entry name" value="SLR1338 PROTEIN"/>
    <property type="match status" value="1"/>
</dbReference>
<gene>
    <name evidence="1" type="ORF">FALBO_5846</name>
</gene>
<name>A0A8H4PK91_9HYPO</name>
<keyword evidence="2" id="KW-1185">Reference proteome</keyword>